<dbReference type="Pfam" id="PF14226">
    <property type="entry name" value="DIOX_N"/>
    <property type="match status" value="1"/>
</dbReference>
<evidence type="ECO:0000313" key="3">
    <source>
        <dbReference type="WBParaSite" id="nRc.2.0.1.t21871-RA"/>
    </source>
</evidence>
<dbReference type="InterPro" id="IPR026992">
    <property type="entry name" value="DIOX_N"/>
</dbReference>
<evidence type="ECO:0000259" key="1">
    <source>
        <dbReference type="Pfam" id="PF14226"/>
    </source>
</evidence>
<organism evidence="2 3">
    <name type="scientific">Romanomermis culicivorax</name>
    <name type="common">Nematode worm</name>
    <dbReference type="NCBI Taxonomy" id="13658"/>
    <lineage>
        <taxon>Eukaryota</taxon>
        <taxon>Metazoa</taxon>
        <taxon>Ecdysozoa</taxon>
        <taxon>Nematoda</taxon>
        <taxon>Enoplea</taxon>
        <taxon>Dorylaimia</taxon>
        <taxon>Mermithida</taxon>
        <taxon>Mermithoidea</taxon>
        <taxon>Mermithidae</taxon>
        <taxon>Romanomermis</taxon>
    </lineage>
</organism>
<feature type="domain" description="Non-haem dioxygenase N-terminal" evidence="1">
    <location>
        <begin position="13"/>
        <end position="74"/>
    </location>
</feature>
<evidence type="ECO:0000313" key="2">
    <source>
        <dbReference type="Proteomes" id="UP000887565"/>
    </source>
</evidence>
<dbReference type="AlphaFoldDB" id="A0A915J5Z7"/>
<dbReference type="SUPFAM" id="SSF51197">
    <property type="entry name" value="Clavaminate synthase-like"/>
    <property type="match status" value="1"/>
</dbReference>
<dbReference type="Gene3D" id="2.60.120.330">
    <property type="entry name" value="B-lactam Antibiotic, Isopenicillin N Synthase, Chain"/>
    <property type="match status" value="1"/>
</dbReference>
<dbReference type="WBParaSite" id="nRc.2.0.1.t21871-RA">
    <property type="protein sequence ID" value="nRc.2.0.1.t21871-RA"/>
    <property type="gene ID" value="nRc.2.0.1.g21871"/>
</dbReference>
<keyword evidence="2" id="KW-1185">Reference proteome</keyword>
<reference evidence="3" key="1">
    <citation type="submission" date="2022-11" db="UniProtKB">
        <authorList>
            <consortium name="WormBaseParasite"/>
        </authorList>
    </citation>
    <scope>IDENTIFICATION</scope>
</reference>
<protein>
    <submittedName>
        <fullName evidence="3">Non-haem dioxygenase N-terminal domain-containing protein</fullName>
    </submittedName>
</protein>
<sequence>MSQESASLITNEIPVISLKSLVNCSDPNWHGVTDQALSTSTCFLIVDHGIEDELCKKVLQDLTKFFEKPVKGKLISELKNK</sequence>
<name>A0A915J5Z7_ROMCU</name>
<dbReference type="InterPro" id="IPR027443">
    <property type="entry name" value="IPNS-like_sf"/>
</dbReference>
<dbReference type="Proteomes" id="UP000887565">
    <property type="component" value="Unplaced"/>
</dbReference>
<proteinExistence type="predicted"/>
<accession>A0A915J5Z7</accession>